<sequence length="446" mass="48707" precursor="true">MHRRSFVATLLLGCLSLLPAAMAEAAPLRTVTLLTPGMRVNLEGAGLSFGACDQPDKSSQWTGMIGALQESGYRFGGVIRADGARVRLPKVLDTYAVDGDPQQANLFAMEFSAAADVDGLAYKALEFAACVRELRRYCGCDKIRVVAYSAGGLAARVYLQNALPQVEYGGEIDRLITIATPHMGSTTAEHWGDFLGTRATAIQPGSATIQRLNNELPLPADVCFASIVVRGVAVGSTGLQRVEKAAFAQYIEPETLARLPLDYRQGSDQVVNVASQNLALCRCARRQETGFGPPVFYAVARVKDPAPEDRSYFEPTVHEAAPIDPQVVLLTRLLLADDAPFWTGFKDVDQAGWVAWQAQQHAYGAIEEAMRLQHTWSEVTSTQVDRVQLLGAENGRWTFAFEGVSQSQWRSPPWVRSSGDFSGKLQLDVDRFGRVTSSEHWVRVSP</sequence>
<dbReference type="RefSeq" id="WP_145051714.1">
    <property type="nucleotide sequence ID" value="NZ_CP036433.1"/>
</dbReference>
<dbReference type="Proteomes" id="UP000317648">
    <property type="component" value="Chromosome"/>
</dbReference>
<evidence type="ECO:0000256" key="1">
    <source>
        <dbReference type="SAM" id="SignalP"/>
    </source>
</evidence>
<dbReference type="InterPro" id="IPR029058">
    <property type="entry name" value="AB_hydrolase_fold"/>
</dbReference>
<keyword evidence="4" id="KW-1185">Reference proteome</keyword>
<evidence type="ECO:0000259" key="2">
    <source>
        <dbReference type="Pfam" id="PF05057"/>
    </source>
</evidence>
<evidence type="ECO:0000313" key="4">
    <source>
        <dbReference type="Proteomes" id="UP000317648"/>
    </source>
</evidence>
<name>A0A518DQ97_9BACT</name>
<accession>A0A518DQ97</accession>
<feature type="chain" id="PRO_5021756877" description="DUF676 domain-containing protein" evidence="1">
    <location>
        <begin position="26"/>
        <end position="446"/>
    </location>
</feature>
<feature type="signal peptide" evidence="1">
    <location>
        <begin position="1"/>
        <end position="25"/>
    </location>
</feature>
<dbReference type="EMBL" id="CP036433">
    <property type="protein sequence ID" value="QDU94013.1"/>
    <property type="molecule type" value="Genomic_DNA"/>
</dbReference>
<dbReference type="SUPFAM" id="SSF53474">
    <property type="entry name" value="alpha/beta-Hydrolases"/>
    <property type="match status" value="1"/>
</dbReference>
<keyword evidence="1" id="KW-0732">Signal</keyword>
<protein>
    <recommendedName>
        <fullName evidence="2">DUF676 domain-containing protein</fullName>
    </recommendedName>
</protein>
<proteinExistence type="predicted"/>
<dbReference type="KEGG" id="lcre:Pla8534_17990"/>
<dbReference type="Gene3D" id="3.40.50.1820">
    <property type="entry name" value="alpha/beta hydrolase"/>
    <property type="match status" value="1"/>
</dbReference>
<organism evidence="3 4">
    <name type="scientific">Lignipirellula cremea</name>
    <dbReference type="NCBI Taxonomy" id="2528010"/>
    <lineage>
        <taxon>Bacteria</taxon>
        <taxon>Pseudomonadati</taxon>
        <taxon>Planctomycetota</taxon>
        <taxon>Planctomycetia</taxon>
        <taxon>Pirellulales</taxon>
        <taxon>Pirellulaceae</taxon>
        <taxon>Lignipirellula</taxon>
    </lineage>
</organism>
<reference evidence="3 4" key="1">
    <citation type="submission" date="2019-02" db="EMBL/GenBank/DDBJ databases">
        <title>Deep-cultivation of Planctomycetes and their phenomic and genomic characterization uncovers novel biology.</title>
        <authorList>
            <person name="Wiegand S."/>
            <person name="Jogler M."/>
            <person name="Boedeker C."/>
            <person name="Pinto D."/>
            <person name="Vollmers J."/>
            <person name="Rivas-Marin E."/>
            <person name="Kohn T."/>
            <person name="Peeters S.H."/>
            <person name="Heuer A."/>
            <person name="Rast P."/>
            <person name="Oberbeckmann S."/>
            <person name="Bunk B."/>
            <person name="Jeske O."/>
            <person name="Meyerdierks A."/>
            <person name="Storesund J.E."/>
            <person name="Kallscheuer N."/>
            <person name="Luecker S."/>
            <person name="Lage O.M."/>
            <person name="Pohl T."/>
            <person name="Merkel B.J."/>
            <person name="Hornburger P."/>
            <person name="Mueller R.-W."/>
            <person name="Bruemmer F."/>
            <person name="Labrenz M."/>
            <person name="Spormann A.M."/>
            <person name="Op den Camp H."/>
            <person name="Overmann J."/>
            <person name="Amann R."/>
            <person name="Jetten M.S.M."/>
            <person name="Mascher T."/>
            <person name="Medema M.H."/>
            <person name="Devos D.P."/>
            <person name="Kaster A.-K."/>
            <person name="Ovreas L."/>
            <person name="Rohde M."/>
            <person name="Galperin M.Y."/>
            <person name="Jogler C."/>
        </authorList>
    </citation>
    <scope>NUCLEOTIDE SEQUENCE [LARGE SCALE GENOMIC DNA]</scope>
    <source>
        <strain evidence="3 4">Pla85_3_4</strain>
    </source>
</reference>
<evidence type="ECO:0000313" key="3">
    <source>
        <dbReference type="EMBL" id="QDU94013.1"/>
    </source>
</evidence>
<dbReference type="Pfam" id="PF05057">
    <property type="entry name" value="DUF676"/>
    <property type="match status" value="1"/>
</dbReference>
<dbReference type="InterPro" id="IPR007751">
    <property type="entry name" value="DUF676_lipase-like"/>
</dbReference>
<dbReference type="OrthoDB" id="9765872at2"/>
<dbReference type="AlphaFoldDB" id="A0A518DQ97"/>
<gene>
    <name evidence="3" type="ORF">Pla8534_17990</name>
</gene>
<feature type="domain" description="DUF676" evidence="2">
    <location>
        <begin position="140"/>
        <end position="189"/>
    </location>
</feature>